<dbReference type="EMBL" id="CP136920">
    <property type="protein sequence ID" value="WOO40409.1"/>
    <property type="molecule type" value="Genomic_DNA"/>
</dbReference>
<organism evidence="4 7">
    <name type="scientific">Rubellicoccus peritrichatus</name>
    <dbReference type="NCBI Taxonomy" id="3080537"/>
    <lineage>
        <taxon>Bacteria</taxon>
        <taxon>Pseudomonadati</taxon>
        <taxon>Verrucomicrobiota</taxon>
        <taxon>Opitutia</taxon>
        <taxon>Puniceicoccales</taxon>
        <taxon>Cerasicoccaceae</taxon>
        <taxon>Rubellicoccus</taxon>
    </lineage>
</organism>
<dbReference type="KEGG" id="puo:RZN69_17945"/>
<reference evidence="4 7" key="1">
    <citation type="submission" date="2023-10" db="EMBL/GenBank/DDBJ databases">
        <title>Rubellicoccus peritrichatus gen. nov., sp. nov., isolated from an algae of coral reef tank.</title>
        <authorList>
            <person name="Luo J."/>
        </authorList>
    </citation>
    <scope>NUCLEOTIDE SEQUENCE [LARGE SCALE GENOMIC DNA]</scope>
    <source>
        <strain evidence="4 7">CR14</strain>
    </source>
</reference>
<evidence type="ECO:0000313" key="7">
    <source>
        <dbReference type="Proteomes" id="UP001304300"/>
    </source>
</evidence>
<evidence type="ECO:0000256" key="1">
    <source>
        <dbReference type="SAM" id="MobiDB-lite"/>
    </source>
</evidence>
<name>A0AAQ3QUI0_9BACT</name>
<dbReference type="Gene3D" id="1.10.260.40">
    <property type="entry name" value="lambda repressor-like DNA-binding domains"/>
    <property type="match status" value="1"/>
</dbReference>
<dbReference type="InterPro" id="IPR001387">
    <property type="entry name" value="Cro/C1-type_HTH"/>
</dbReference>
<gene>
    <name evidence="3" type="ORF">RZN69_17455</name>
    <name evidence="4" type="ORF">RZN69_17700</name>
    <name evidence="5" type="ORF">RZN69_17945</name>
    <name evidence="6" type="ORF">RZN69_18195</name>
</gene>
<dbReference type="EMBL" id="CP136920">
    <property type="protein sequence ID" value="WOO40458.1"/>
    <property type="molecule type" value="Genomic_DNA"/>
</dbReference>
<evidence type="ECO:0000259" key="2">
    <source>
        <dbReference type="PROSITE" id="PS50943"/>
    </source>
</evidence>
<dbReference type="KEGG" id="puo:RZN69_18195"/>
<keyword evidence="7" id="KW-1185">Reference proteome</keyword>
<dbReference type="InterPro" id="IPR010982">
    <property type="entry name" value="Lambda_DNA-bd_dom_sf"/>
</dbReference>
<dbReference type="RefSeq" id="WP_317832642.1">
    <property type="nucleotide sequence ID" value="NZ_CP136920.1"/>
</dbReference>
<evidence type="ECO:0000313" key="6">
    <source>
        <dbReference type="EMBL" id="WOO40557.1"/>
    </source>
</evidence>
<evidence type="ECO:0000313" key="3">
    <source>
        <dbReference type="EMBL" id="WOO40409.1"/>
    </source>
</evidence>
<dbReference type="KEGG" id="puo:RZN69_17700"/>
<feature type="compositionally biased region" description="Basic and acidic residues" evidence="1">
    <location>
        <begin position="145"/>
        <end position="157"/>
    </location>
</feature>
<proteinExistence type="predicted"/>
<feature type="compositionally biased region" description="Basic and acidic residues" evidence="1">
    <location>
        <begin position="169"/>
        <end position="178"/>
    </location>
</feature>
<dbReference type="CDD" id="cd00093">
    <property type="entry name" value="HTH_XRE"/>
    <property type="match status" value="1"/>
</dbReference>
<evidence type="ECO:0000313" key="4">
    <source>
        <dbReference type="EMBL" id="WOO40458.1"/>
    </source>
</evidence>
<dbReference type="AlphaFoldDB" id="A0AAQ3QUI0"/>
<dbReference type="KEGG" id="puo:RZN69_17455"/>
<feature type="domain" description="HTH cro/C1-type" evidence="2">
    <location>
        <begin position="10"/>
        <end position="61"/>
    </location>
</feature>
<dbReference type="EMBL" id="CP136920">
    <property type="protein sequence ID" value="WOO40557.1"/>
    <property type="molecule type" value="Genomic_DNA"/>
</dbReference>
<feature type="region of interest" description="Disordered" evidence="1">
    <location>
        <begin position="145"/>
        <end position="193"/>
    </location>
</feature>
<dbReference type="SUPFAM" id="SSF47413">
    <property type="entry name" value="lambda repressor-like DNA-binding domains"/>
    <property type="match status" value="1"/>
</dbReference>
<dbReference type="GO" id="GO:0003677">
    <property type="term" value="F:DNA binding"/>
    <property type="evidence" value="ECO:0007669"/>
    <property type="project" value="InterPro"/>
</dbReference>
<feature type="compositionally biased region" description="Basic residues" evidence="1">
    <location>
        <begin position="179"/>
        <end position="193"/>
    </location>
</feature>
<protein>
    <submittedName>
        <fullName evidence="4">Helix-turn-helix transcriptional regulator</fullName>
    </submittedName>
</protein>
<dbReference type="PROSITE" id="PS50943">
    <property type="entry name" value="HTH_CROC1"/>
    <property type="match status" value="1"/>
</dbReference>
<dbReference type="Proteomes" id="UP001304300">
    <property type="component" value="Chromosome"/>
</dbReference>
<evidence type="ECO:0000313" key="5">
    <source>
        <dbReference type="EMBL" id="WOO40507.1"/>
    </source>
</evidence>
<dbReference type="EMBL" id="CP136920">
    <property type="protein sequence ID" value="WOO40507.1"/>
    <property type="molecule type" value="Genomic_DNA"/>
</dbReference>
<sequence length="193" mass="22191">MASDITPESLKEWRKEQKMTQTEMGSLMGWEKLVVTNIETGRRKISDAEQRLLKLLIHGELPFNAPVSDDVLEFDQDEWGLIHRMAQREGYSDAKDWIVSKIRAYLSMLPKQSEDIPAIEDLKPDPIPAIPGAASKPTYTLEEARRLAEAEAASRDDISEELYDQQQLENDRLYEEARKKKKGKQKSQKRFSA</sequence>
<accession>A0AAQ3QUI0</accession>